<dbReference type="EC" id="2.4.1.-" evidence="3"/>
<feature type="transmembrane region" description="Helical" evidence="3">
    <location>
        <begin position="21"/>
        <end position="41"/>
    </location>
</feature>
<accession>A0ABD3WCA0</accession>
<keyword evidence="2 3" id="KW-0808">Transferase</keyword>
<evidence type="ECO:0000256" key="3">
    <source>
        <dbReference type="RuleBase" id="RU363129"/>
    </source>
</evidence>
<dbReference type="CDD" id="cd11301">
    <property type="entry name" value="Fut1_Fut2_like"/>
    <property type="match status" value="1"/>
</dbReference>
<comment type="subcellular location">
    <subcellularLocation>
        <location evidence="3">Golgi apparatus</location>
        <location evidence="3">Golgi stack membrane</location>
        <topology evidence="3">Single-pass type II membrane protein</topology>
    </subcellularLocation>
</comment>
<reference evidence="4 5" key="1">
    <citation type="submission" date="2024-11" db="EMBL/GenBank/DDBJ databases">
        <title>Chromosome-level genome assembly of the freshwater bivalve Anodonta woodiana.</title>
        <authorList>
            <person name="Chen X."/>
        </authorList>
    </citation>
    <scope>NUCLEOTIDE SEQUENCE [LARGE SCALE GENOMIC DNA]</scope>
    <source>
        <strain evidence="4">MN2024</strain>
        <tissue evidence="4">Gills</tissue>
    </source>
</reference>
<dbReference type="AlphaFoldDB" id="A0ABD3WCA0"/>
<keyword evidence="3" id="KW-0735">Signal-anchor</keyword>
<sequence>MVDICGRHLVTSTFWMRRKQCLCVLPLMIVLYLVLIQYTVWNNHKSINHQTKQTTPQNNGVTMTAIPKVLQLFGKYNTARITTSGMPYNLTQVTERRPNMTPITSDYHKNHFITINVMGRLGNNMFQLAALISCAKRLHFTAFVSPNQELDSYFLVSITSDIKLTNEKTFFEQTYAKYDGNIERLDTSYNWTLFGYYQSWKYFYKDEDLIRRSFEFRPNVSKTASQFVDGFRDKHKTIVGIHVRRGDMTMQNNEMIGYTTAPLSYINKSMNYFRDRYNDTFFIICSDDITWCKENIRGNNDTAFSNFNNPGTVMAMLSFCDHVIITSGTFGWWAAWLAGGEVVYFKGFPRPGSNIDKGMSREDYYPPQWIGME</sequence>
<comment type="similarity">
    <text evidence="3">Belongs to the glycosyltransferase 11 family.</text>
</comment>
<evidence type="ECO:0000256" key="1">
    <source>
        <dbReference type="ARBA" id="ARBA00022676"/>
    </source>
</evidence>
<dbReference type="GO" id="GO:0016757">
    <property type="term" value="F:glycosyltransferase activity"/>
    <property type="evidence" value="ECO:0007669"/>
    <property type="project" value="UniProtKB-KW"/>
</dbReference>
<protein>
    <recommendedName>
        <fullName evidence="3">L-Fucosyltransferase</fullName>
        <ecNumber evidence="3">2.4.1.-</ecNumber>
    </recommendedName>
</protein>
<dbReference type="Proteomes" id="UP001634394">
    <property type="component" value="Unassembled WGS sequence"/>
</dbReference>
<dbReference type="PANTHER" id="PTHR11927">
    <property type="entry name" value="GALACTOSIDE 2-L-FUCOSYLTRANSFERASE"/>
    <property type="match status" value="1"/>
</dbReference>
<keyword evidence="5" id="KW-1185">Reference proteome</keyword>
<dbReference type="EMBL" id="JBJQND010000007">
    <property type="protein sequence ID" value="KAL3871031.1"/>
    <property type="molecule type" value="Genomic_DNA"/>
</dbReference>
<keyword evidence="3" id="KW-0812">Transmembrane</keyword>
<name>A0ABD3WCA0_SINWO</name>
<keyword evidence="1 3" id="KW-0328">Glycosyltransferase</keyword>
<dbReference type="InterPro" id="IPR002516">
    <property type="entry name" value="Glyco_trans_11"/>
</dbReference>
<keyword evidence="3" id="KW-0472">Membrane</keyword>
<organism evidence="4 5">
    <name type="scientific">Sinanodonta woodiana</name>
    <name type="common">Chinese pond mussel</name>
    <name type="synonym">Anodonta woodiana</name>
    <dbReference type="NCBI Taxonomy" id="1069815"/>
    <lineage>
        <taxon>Eukaryota</taxon>
        <taxon>Metazoa</taxon>
        <taxon>Spiralia</taxon>
        <taxon>Lophotrochozoa</taxon>
        <taxon>Mollusca</taxon>
        <taxon>Bivalvia</taxon>
        <taxon>Autobranchia</taxon>
        <taxon>Heteroconchia</taxon>
        <taxon>Palaeoheterodonta</taxon>
        <taxon>Unionida</taxon>
        <taxon>Unionoidea</taxon>
        <taxon>Unionidae</taxon>
        <taxon>Unioninae</taxon>
        <taxon>Sinanodonta</taxon>
    </lineage>
</organism>
<proteinExistence type="inferred from homology"/>
<evidence type="ECO:0000313" key="4">
    <source>
        <dbReference type="EMBL" id="KAL3871031.1"/>
    </source>
</evidence>
<comment type="caution">
    <text evidence="4">The sequence shown here is derived from an EMBL/GenBank/DDBJ whole genome shotgun (WGS) entry which is preliminary data.</text>
</comment>
<keyword evidence="3" id="KW-0325">Glycoprotein</keyword>
<comment type="pathway">
    <text evidence="3">Protein modification; protein glycosylation.</text>
</comment>
<evidence type="ECO:0000256" key="2">
    <source>
        <dbReference type="ARBA" id="ARBA00022679"/>
    </source>
</evidence>
<dbReference type="Pfam" id="PF01531">
    <property type="entry name" value="Glyco_transf_11"/>
    <property type="match status" value="1"/>
</dbReference>
<keyword evidence="3" id="KW-1133">Transmembrane helix</keyword>
<dbReference type="PANTHER" id="PTHR11927:SF9">
    <property type="entry name" value="L-FUCOSYLTRANSFERASE"/>
    <property type="match status" value="1"/>
</dbReference>
<gene>
    <name evidence="4" type="ORF">ACJMK2_039055</name>
</gene>
<evidence type="ECO:0000313" key="5">
    <source>
        <dbReference type="Proteomes" id="UP001634394"/>
    </source>
</evidence>
<keyword evidence="3" id="KW-0333">Golgi apparatus</keyword>
<dbReference type="GO" id="GO:0032580">
    <property type="term" value="C:Golgi cisterna membrane"/>
    <property type="evidence" value="ECO:0007669"/>
    <property type="project" value="UniProtKB-SubCell"/>
</dbReference>